<comment type="similarity">
    <text evidence="2 9">Belongs to the MGMT family.</text>
</comment>
<dbReference type="PROSITE" id="PS00374">
    <property type="entry name" value="MGMT"/>
    <property type="match status" value="1"/>
</dbReference>
<dbReference type="Gene3D" id="1.10.10.10">
    <property type="entry name" value="Winged helix-like DNA-binding domain superfamily/Winged helix DNA-binding domain"/>
    <property type="match status" value="1"/>
</dbReference>
<dbReference type="InterPro" id="IPR036388">
    <property type="entry name" value="WH-like_DNA-bd_sf"/>
</dbReference>
<dbReference type="PANTHER" id="PTHR10815:SF5">
    <property type="entry name" value="METHYLATED-DNA--PROTEIN-CYSTEINE METHYLTRANSFERASE"/>
    <property type="match status" value="1"/>
</dbReference>
<evidence type="ECO:0000256" key="2">
    <source>
        <dbReference type="ARBA" id="ARBA00008711"/>
    </source>
</evidence>
<dbReference type="Proteomes" id="UP000515292">
    <property type="component" value="Chromosome"/>
</dbReference>
<dbReference type="NCBIfam" id="TIGR00589">
    <property type="entry name" value="ogt"/>
    <property type="match status" value="1"/>
</dbReference>
<protein>
    <recommendedName>
        <fullName evidence="9">Methylated-DNA--protein-cysteine methyltransferase</fullName>
        <ecNumber evidence="9">2.1.1.63</ecNumber>
    </recommendedName>
    <alternativeName>
        <fullName evidence="9">6-O-methylguanine-DNA methyltransferase</fullName>
        <shortName evidence="9">MGMT</shortName>
    </alternativeName>
    <alternativeName>
        <fullName evidence="9">O-6-methylguanine-DNA-alkyltransferase</fullName>
    </alternativeName>
</protein>
<evidence type="ECO:0000256" key="8">
    <source>
        <dbReference type="ARBA" id="ARBA00049348"/>
    </source>
</evidence>
<keyword evidence="4 9" id="KW-0489">Methyltransferase</keyword>
<comment type="miscellaneous">
    <text evidence="9">This enzyme catalyzes only one turnover and therefore is not strictly catalytic. According to one definition, an enzyme is a biocatalyst that acts repeatedly and over many reaction cycles.</text>
</comment>
<dbReference type="EC" id="2.1.1.63" evidence="9"/>
<keyword evidence="6 9" id="KW-0227">DNA damage</keyword>
<dbReference type="GO" id="GO:0003908">
    <property type="term" value="F:methylated-DNA-[protein]-cysteine S-methyltransferase activity"/>
    <property type="evidence" value="ECO:0007669"/>
    <property type="project" value="UniProtKB-UniRule"/>
</dbReference>
<comment type="subcellular location">
    <subcellularLocation>
        <location evidence="9">Cytoplasm</location>
    </subcellularLocation>
</comment>
<sequence>MLSARIDTPVGPMILVHDGATLFAAEFHEDAARIGVSLKRFGLGPVAEATAVPEWLGEAFAAYFAGALTALEGLPTARHFGSDFERAVWAELRRIPAGETRSYGAVARALGSPATGDGGLARAVGTANGRNPLAIVVPCHRVIGADGSLTGYAGGLHRKRWLLAHEGSLVEQPRLL</sequence>
<keyword evidence="5 9" id="KW-0808">Transferase</keyword>
<evidence type="ECO:0000256" key="4">
    <source>
        <dbReference type="ARBA" id="ARBA00022603"/>
    </source>
</evidence>
<proteinExistence type="inferred from homology"/>
<evidence type="ECO:0000313" key="12">
    <source>
        <dbReference type="Proteomes" id="UP000515292"/>
    </source>
</evidence>
<comment type="function">
    <text evidence="9">Involved in the cellular defense against the biological effects of O6-methylguanine (O6-MeG) and O4-methylthymine (O4-MeT) in DNA. Repairs the methylated nucleobase in DNA by stoichiometrically transferring the methyl group to a cysteine residue in the enzyme. This is a suicide reaction: the enzyme is irreversibly inactivated.</text>
</comment>
<dbReference type="InterPro" id="IPR001497">
    <property type="entry name" value="MethylDNA_cys_MeTrfase_AS"/>
</dbReference>
<evidence type="ECO:0000256" key="1">
    <source>
        <dbReference type="ARBA" id="ARBA00001286"/>
    </source>
</evidence>
<dbReference type="InterPro" id="IPR023546">
    <property type="entry name" value="MGMT"/>
</dbReference>
<keyword evidence="7 9" id="KW-0234">DNA repair</keyword>
<comment type="catalytic activity">
    <reaction evidence="8 9">
        <text>a 6-O-methyl-2'-deoxyguanosine in DNA + L-cysteinyl-[protein] = S-methyl-L-cysteinyl-[protein] + a 2'-deoxyguanosine in DNA</text>
        <dbReference type="Rhea" id="RHEA:24000"/>
        <dbReference type="Rhea" id="RHEA-COMP:10131"/>
        <dbReference type="Rhea" id="RHEA-COMP:10132"/>
        <dbReference type="Rhea" id="RHEA-COMP:11367"/>
        <dbReference type="Rhea" id="RHEA-COMP:11368"/>
        <dbReference type="ChEBI" id="CHEBI:29950"/>
        <dbReference type="ChEBI" id="CHEBI:82612"/>
        <dbReference type="ChEBI" id="CHEBI:85445"/>
        <dbReference type="ChEBI" id="CHEBI:85448"/>
        <dbReference type="EC" id="2.1.1.63"/>
    </reaction>
</comment>
<dbReference type="InterPro" id="IPR036217">
    <property type="entry name" value="MethylDNA_cys_MeTrfase_DNAb"/>
</dbReference>
<dbReference type="PANTHER" id="PTHR10815">
    <property type="entry name" value="METHYLATED-DNA--PROTEIN-CYSTEINE METHYLTRANSFERASE"/>
    <property type="match status" value="1"/>
</dbReference>
<feature type="active site" description="Nucleophile; methyl group acceptor" evidence="9">
    <location>
        <position position="139"/>
    </location>
</feature>
<dbReference type="GO" id="GO:0005737">
    <property type="term" value="C:cytoplasm"/>
    <property type="evidence" value="ECO:0007669"/>
    <property type="project" value="UniProtKB-SubCell"/>
</dbReference>
<keyword evidence="3 9" id="KW-0963">Cytoplasm</keyword>
<keyword evidence="12" id="KW-1185">Reference proteome</keyword>
<dbReference type="FunFam" id="1.10.10.10:FF:000214">
    <property type="entry name" value="Methylated-DNA--protein-cysteine methyltransferase"/>
    <property type="match status" value="1"/>
</dbReference>
<feature type="domain" description="Methylated-DNA-[protein]-cysteine S-methyltransferase DNA binding" evidence="10">
    <location>
        <begin position="83"/>
        <end position="167"/>
    </location>
</feature>
<dbReference type="InterPro" id="IPR014048">
    <property type="entry name" value="MethylDNA_cys_MeTrfase_DNA-bd"/>
</dbReference>
<dbReference type="EMBL" id="CP059851">
    <property type="protein sequence ID" value="QMW24529.1"/>
    <property type="molecule type" value="Genomic_DNA"/>
</dbReference>
<dbReference type="CDD" id="cd06445">
    <property type="entry name" value="ATase"/>
    <property type="match status" value="1"/>
</dbReference>
<dbReference type="Pfam" id="PF01035">
    <property type="entry name" value="DNA_binding_1"/>
    <property type="match status" value="1"/>
</dbReference>
<evidence type="ECO:0000256" key="6">
    <source>
        <dbReference type="ARBA" id="ARBA00022763"/>
    </source>
</evidence>
<dbReference type="GO" id="GO:0006307">
    <property type="term" value="P:DNA alkylation repair"/>
    <property type="evidence" value="ECO:0007669"/>
    <property type="project" value="UniProtKB-UniRule"/>
</dbReference>
<comment type="catalytic activity">
    <reaction evidence="1 9">
        <text>a 4-O-methyl-thymidine in DNA + L-cysteinyl-[protein] = a thymidine in DNA + S-methyl-L-cysteinyl-[protein]</text>
        <dbReference type="Rhea" id="RHEA:53428"/>
        <dbReference type="Rhea" id="RHEA-COMP:10131"/>
        <dbReference type="Rhea" id="RHEA-COMP:10132"/>
        <dbReference type="Rhea" id="RHEA-COMP:13555"/>
        <dbReference type="Rhea" id="RHEA-COMP:13556"/>
        <dbReference type="ChEBI" id="CHEBI:29950"/>
        <dbReference type="ChEBI" id="CHEBI:82612"/>
        <dbReference type="ChEBI" id="CHEBI:137386"/>
        <dbReference type="ChEBI" id="CHEBI:137387"/>
        <dbReference type="EC" id="2.1.1.63"/>
    </reaction>
</comment>
<gene>
    <name evidence="11" type="ORF">H3309_04865</name>
</gene>
<evidence type="ECO:0000256" key="3">
    <source>
        <dbReference type="ARBA" id="ARBA00022490"/>
    </source>
</evidence>
<dbReference type="GO" id="GO:0032259">
    <property type="term" value="P:methylation"/>
    <property type="evidence" value="ECO:0007669"/>
    <property type="project" value="UniProtKB-KW"/>
</dbReference>
<evidence type="ECO:0000313" key="11">
    <source>
        <dbReference type="EMBL" id="QMW24529.1"/>
    </source>
</evidence>
<evidence type="ECO:0000256" key="7">
    <source>
        <dbReference type="ARBA" id="ARBA00023204"/>
    </source>
</evidence>
<organism evidence="11 12">
    <name type="scientific">Sandaracinobacteroides saxicola</name>
    <dbReference type="NCBI Taxonomy" id="2759707"/>
    <lineage>
        <taxon>Bacteria</taxon>
        <taxon>Pseudomonadati</taxon>
        <taxon>Pseudomonadota</taxon>
        <taxon>Alphaproteobacteria</taxon>
        <taxon>Sphingomonadales</taxon>
        <taxon>Sphingosinicellaceae</taxon>
        <taxon>Sandaracinobacteroides</taxon>
    </lineage>
</organism>
<evidence type="ECO:0000259" key="10">
    <source>
        <dbReference type="Pfam" id="PF01035"/>
    </source>
</evidence>
<name>A0A7G5IMD7_9SPHN</name>
<accession>A0A7G5IMD7</accession>
<dbReference type="SUPFAM" id="SSF46767">
    <property type="entry name" value="Methylated DNA-protein cysteine methyltransferase, C-terminal domain"/>
    <property type="match status" value="1"/>
</dbReference>
<evidence type="ECO:0000256" key="9">
    <source>
        <dbReference type="HAMAP-Rule" id="MF_00772"/>
    </source>
</evidence>
<dbReference type="HAMAP" id="MF_00772">
    <property type="entry name" value="OGT"/>
    <property type="match status" value="1"/>
</dbReference>
<reference evidence="11 12" key="1">
    <citation type="submission" date="2020-07" db="EMBL/GenBank/DDBJ databases">
        <title>Complete genome sequence for Sandaracinobacter sp. M6.</title>
        <authorList>
            <person name="Tang Y."/>
            <person name="Liu Q."/>
            <person name="Guo Z."/>
            <person name="Lei P."/>
            <person name="Huang B."/>
        </authorList>
    </citation>
    <scope>NUCLEOTIDE SEQUENCE [LARGE SCALE GENOMIC DNA]</scope>
    <source>
        <strain evidence="11 12">M6</strain>
    </source>
</reference>
<dbReference type="AlphaFoldDB" id="A0A7G5IMD7"/>
<dbReference type="KEGG" id="sand:H3309_04865"/>
<evidence type="ECO:0000256" key="5">
    <source>
        <dbReference type="ARBA" id="ARBA00022679"/>
    </source>
</evidence>